<organism evidence="1 2">
    <name type="scientific">Ricinus communis</name>
    <name type="common">Castor bean</name>
    <dbReference type="NCBI Taxonomy" id="3988"/>
    <lineage>
        <taxon>Eukaryota</taxon>
        <taxon>Viridiplantae</taxon>
        <taxon>Streptophyta</taxon>
        <taxon>Embryophyta</taxon>
        <taxon>Tracheophyta</taxon>
        <taxon>Spermatophyta</taxon>
        <taxon>Magnoliopsida</taxon>
        <taxon>eudicotyledons</taxon>
        <taxon>Gunneridae</taxon>
        <taxon>Pentapetalae</taxon>
        <taxon>rosids</taxon>
        <taxon>fabids</taxon>
        <taxon>Malpighiales</taxon>
        <taxon>Euphorbiaceae</taxon>
        <taxon>Acalyphoideae</taxon>
        <taxon>Acalypheae</taxon>
        <taxon>Ricinus</taxon>
    </lineage>
</organism>
<accession>B9T460</accession>
<sequence length="104" mass="11735">MEVIGLADSMEPSKVVVTVDFNFEGGDEGKTVVETRWVTQGFLMNNDLIANPHIPVTSKLKPTHRKKTPSRAFIQPNRARKDPCLATVIMNMHVHRLAFFKSED</sequence>
<dbReference type="AlphaFoldDB" id="B9T460"/>
<gene>
    <name evidence="1" type="ORF">RCOM_0290910</name>
</gene>
<evidence type="ECO:0000313" key="1">
    <source>
        <dbReference type="EMBL" id="EEF29360.1"/>
    </source>
</evidence>
<dbReference type="EMBL" id="EQ974455">
    <property type="protein sequence ID" value="EEF29360.1"/>
    <property type="molecule type" value="Genomic_DNA"/>
</dbReference>
<name>B9T460_RICCO</name>
<proteinExistence type="predicted"/>
<dbReference type="Proteomes" id="UP000008311">
    <property type="component" value="Unassembled WGS sequence"/>
</dbReference>
<protein>
    <submittedName>
        <fullName evidence="1">Uncharacterized protein</fullName>
    </submittedName>
</protein>
<reference evidence="2" key="1">
    <citation type="journal article" date="2010" name="Nat. Biotechnol.">
        <title>Draft genome sequence of the oilseed species Ricinus communis.</title>
        <authorList>
            <person name="Chan A.P."/>
            <person name="Crabtree J."/>
            <person name="Zhao Q."/>
            <person name="Lorenzi H."/>
            <person name="Orvis J."/>
            <person name="Puiu D."/>
            <person name="Melake-Berhan A."/>
            <person name="Jones K.M."/>
            <person name="Redman J."/>
            <person name="Chen G."/>
            <person name="Cahoon E.B."/>
            <person name="Gedil M."/>
            <person name="Stanke M."/>
            <person name="Haas B.J."/>
            <person name="Wortman J.R."/>
            <person name="Fraser-Liggett C.M."/>
            <person name="Ravel J."/>
            <person name="Rabinowicz P.D."/>
        </authorList>
    </citation>
    <scope>NUCLEOTIDE SEQUENCE [LARGE SCALE GENOMIC DNA]</scope>
    <source>
        <strain evidence="2">cv. Hale</strain>
    </source>
</reference>
<dbReference type="InParanoid" id="B9T460"/>
<keyword evidence="2" id="KW-1185">Reference proteome</keyword>
<evidence type="ECO:0000313" key="2">
    <source>
        <dbReference type="Proteomes" id="UP000008311"/>
    </source>
</evidence>